<dbReference type="InterPro" id="IPR008251">
    <property type="entry name" value="Chromo_shadow_dom"/>
</dbReference>
<dbReference type="EMBL" id="OU015569">
    <property type="protein sequence ID" value="CAG5098863.1"/>
    <property type="molecule type" value="Genomic_DNA"/>
</dbReference>
<dbReference type="Pfam" id="PF01393">
    <property type="entry name" value="Chromo_shadow"/>
    <property type="match status" value="1"/>
</dbReference>
<feature type="compositionally biased region" description="Basic and acidic residues" evidence="3">
    <location>
        <begin position="270"/>
        <end position="280"/>
    </location>
</feature>
<dbReference type="InterPro" id="IPR016197">
    <property type="entry name" value="Chromo-like_dom_sf"/>
</dbReference>
<dbReference type="SUPFAM" id="SSF54160">
    <property type="entry name" value="Chromo domain-like"/>
    <property type="match status" value="2"/>
</dbReference>
<feature type="region of interest" description="Disordered" evidence="3">
    <location>
        <begin position="267"/>
        <end position="332"/>
    </location>
</feature>
<evidence type="ECO:0000256" key="3">
    <source>
        <dbReference type="SAM" id="MobiDB-lite"/>
    </source>
</evidence>
<feature type="compositionally biased region" description="Acidic residues" evidence="3">
    <location>
        <begin position="281"/>
        <end position="327"/>
    </location>
</feature>
<keyword evidence="6" id="KW-1185">Reference proteome</keyword>
<feature type="compositionally biased region" description="Basic and acidic residues" evidence="3">
    <location>
        <begin position="48"/>
        <end position="57"/>
    </location>
</feature>
<dbReference type="PROSITE" id="PS00598">
    <property type="entry name" value="CHROMO_1"/>
    <property type="match status" value="1"/>
</dbReference>
<feature type="compositionally biased region" description="Polar residues" evidence="3">
    <location>
        <begin position="1"/>
        <end position="26"/>
    </location>
</feature>
<dbReference type="InterPro" id="IPR051219">
    <property type="entry name" value="Heterochromatin_chromo-domain"/>
</dbReference>
<evidence type="ECO:0000313" key="6">
    <source>
        <dbReference type="Proteomes" id="UP001158576"/>
    </source>
</evidence>
<dbReference type="Proteomes" id="UP001158576">
    <property type="component" value="Chromosome XSR"/>
</dbReference>
<protein>
    <submittedName>
        <fullName evidence="5">Oidioi.mRNA.OKI2018_I69.XSR.g16044.t1.cds</fullName>
    </submittedName>
</protein>
<feature type="domain" description="Chromo" evidence="4">
    <location>
        <begin position="132"/>
        <end position="184"/>
    </location>
</feature>
<dbReference type="PRINTS" id="PR00504">
    <property type="entry name" value="CHROMODOMAIN"/>
</dbReference>
<evidence type="ECO:0000256" key="2">
    <source>
        <dbReference type="ARBA" id="ARBA00023242"/>
    </source>
</evidence>
<dbReference type="PROSITE" id="PS50013">
    <property type="entry name" value="CHROMO_2"/>
    <property type="match status" value="1"/>
</dbReference>
<evidence type="ECO:0000256" key="1">
    <source>
        <dbReference type="ARBA" id="ARBA00004123"/>
    </source>
</evidence>
<dbReference type="CDD" id="cd00034">
    <property type="entry name" value="CSD"/>
    <property type="match status" value="1"/>
</dbReference>
<dbReference type="InterPro" id="IPR023780">
    <property type="entry name" value="Chromo_domain"/>
</dbReference>
<dbReference type="InterPro" id="IPR023779">
    <property type="entry name" value="Chromodomain_CS"/>
</dbReference>
<dbReference type="SMART" id="SM00298">
    <property type="entry name" value="CHROMO"/>
    <property type="match status" value="1"/>
</dbReference>
<gene>
    <name evidence="5" type="ORF">OKIOD_LOCUS7602</name>
</gene>
<accession>A0ABN7SL57</accession>
<dbReference type="Pfam" id="PF00385">
    <property type="entry name" value="Chromo"/>
    <property type="match status" value="1"/>
</dbReference>
<feature type="compositionally biased region" description="Polar residues" evidence="3">
    <location>
        <begin position="60"/>
        <end position="75"/>
    </location>
</feature>
<dbReference type="Gene3D" id="2.40.50.40">
    <property type="match status" value="2"/>
</dbReference>
<dbReference type="CDD" id="cd00024">
    <property type="entry name" value="CD_CSD"/>
    <property type="match status" value="1"/>
</dbReference>
<reference evidence="5 6" key="1">
    <citation type="submission" date="2021-04" db="EMBL/GenBank/DDBJ databases">
        <authorList>
            <person name="Bliznina A."/>
        </authorList>
    </citation>
    <scope>NUCLEOTIDE SEQUENCE [LARGE SCALE GENOMIC DNA]</scope>
</reference>
<dbReference type="PANTHER" id="PTHR22812">
    <property type="entry name" value="CHROMOBOX PROTEIN"/>
    <property type="match status" value="1"/>
</dbReference>
<dbReference type="InterPro" id="IPR017984">
    <property type="entry name" value="Chromo_dom_subgr"/>
</dbReference>
<evidence type="ECO:0000313" key="5">
    <source>
        <dbReference type="EMBL" id="CAG5098863.1"/>
    </source>
</evidence>
<organism evidence="5 6">
    <name type="scientific">Oikopleura dioica</name>
    <name type="common">Tunicate</name>
    <dbReference type="NCBI Taxonomy" id="34765"/>
    <lineage>
        <taxon>Eukaryota</taxon>
        <taxon>Metazoa</taxon>
        <taxon>Chordata</taxon>
        <taxon>Tunicata</taxon>
        <taxon>Appendicularia</taxon>
        <taxon>Copelata</taxon>
        <taxon>Oikopleuridae</taxon>
        <taxon>Oikopleura</taxon>
    </lineage>
</organism>
<sequence length="391" mass="44759">METMSTNDPESTESEISGPSGSNNTVDDAESAEIARHGRTIANRRATSIKEEPKLEALSENGSVTTHEMNPSTSDVIILSDDDERPPTPPPPPSRPVSRRRGPLMVGDSIDTIEEYVAAPCVIIPTGKDKEYSIEAIKKHHFNEKHQRMEYLVKWKNYPPSENTWEPEENLVNCDILREEYFRKIHRNKLTRVRQHGNDRREGFARNLKFEKIVGFVEQFGELEVLIKWKTRFGKPTICDYVSVDEVYSKQPSIIFDFMTEYIDSLNDNPEAKKNKKRDDSDESEDESSDEETEEETDEEADEEADEESDDSTVGEEDAEEEKEDPGEIISIKTLKSPTIAGVTHIEDKSYYIFKDANHPGSQLIIPLKTAHQHFRKAVFRYFEKNLSRGN</sequence>
<comment type="subcellular location">
    <subcellularLocation>
        <location evidence="1">Nucleus</location>
    </subcellularLocation>
</comment>
<feature type="region of interest" description="Disordered" evidence="3">
    <location>
        <begin position="1"/>
        <end position="103"/>
    </location>
</feature>
<dbReference type="InterPro" id="IPR000953">
    <property type="entry name" value="Chromo/chromo_shadow_dom"/>
</dbReference>
<proteinExistence type="predicted"/>
<evidence type="ECO:0000259" key="4">
    <source>
        <dbReference type="PROSITE" id="PS50013"/>
    </source>
</evidence>
<name>A0ABN7SL57_OIKDI</name>
<keyword evidence="2" id="KW-0539">Nucleus</keyword>